<comment type="caution">
    <text evidence="2">The sequence shown here is derived from an EMBL/GenBank/DDBJ whole genome shotgun (WGS) entry which is preliminary data.</text>
</comment>
<feature type="compositionally biased region" description="Polar residues" evidence="1">
    <location>
        <begin position="526"/>
        <end position="536"/>
    </location>
</feature>
<feature type="region of interest" description="Disordered" evidence="1">
    <location>
        <begin position="318"/>
        <end position="449"/>
    </location>
</feature>
<reference evidence="2 3" key="1">
    <citation type="journal article" date="2018" name="Evol. Lett.">
        <title>Horizontal gene cluster transfer increased hallucinogenic mushroom diversity.</title>
        <authorList>
            <person name="Reynolds H.T."/>
            <person name="Vijayakumar V."/>
            <person name="Gluck-Thaler E."/>
            <person name="Korotkin H.B."/>
            <person name="Matheny P.B."/>
            <person name="Slot J.C."/>
        </authorList>
    </citation>
    <scope>NUCLEOTIDE SEQUENCE [LARGE SCALE GENOMIC DNA]</scope>
    <source>
        <strain evidence="2 3">SRW20</strain>
    </source>
</reference>
<proteinExistence type="predicted"/>
<keyword evidence="3" id="KW-1185">Reference proteome</keyword>
<feature type="region of interest" description="Disordered" evidence="1">
    <location>
        <begin position="526"/>
        <end position="549"/>
    </location>
</feature>
<dbReference type="InParanoid" id="A0A409YR88"/>
<dbReference type="AlphaFoldDB" id="A0A409YR88"/>
<evidence type="ECO:0000313" key="2">
    <source>
        <dbReference type="EMBL" id="PPR05516.1"/>
    </source>
</evidence>
<gene>
    <name evidence="2" type="ORF">CVT26_009000</name>
</gene>
<feature type="compositionally biased region" description="Low complexity" evidence="1">
    <location>
        <begin position="407"/>
        <end position="416"/>
    </location>
</feature>
<name>A0A409YR88_9AGAR</name>
<sequence>MDNSLGSVFKPDHPHQPVAALMLVENSQAMSHIWADLRDNHLKRLIDNIVLANPGAPITLSVLESYPCPNPGSNPSTSRQYSGYYGSLYDLAINTVPTNKITAERIGTCIDILESHRGQNQSTALHLVIVAISTPSEDPSLAFSGTSHVPWISLAHKMGERNIHCHIVVSSQQEMGKLTLLFEETGNIEQSLYTAQDPSQFVFRLSARPFHDPYVDNSKYAVFELAQYHAANVGILGIGPTSLPGGRIMPPRRNSYPLDNFYPEATQEHSSAAAPAEGDEAPRLVHQLQQVHGLTKKKVYGTKPARQPFFKEERVQHKYRPPPAPLTMPMTMADQSMPSPTAGGRALSQSRADRLSRLSQASPTDPHSRRQPTWARRGSRFSTPEADNLPWPITPSGHINDHSPGNSSYVSSDLSSPVTPATTIDDVYAPSACGPAMPPPPLHGTPPDVVMQHPGASSEGSWAGHHVAPYAGSYNPNIQTYFPPVPQQYHPEMVHNTGNFDMQDLPTPPLVHATLAAMPQQVSYSTTAPQSLSAQSGPVPAVSEPQPPVPQQPMLGSAYTAPSPVTIMQHIPSSDYIPQNAVPHVQQPQQSSLAPSQRASPPAVGTMQVDARGVTEHAVHLASGPDAVHHAANVAYVSPPQGPNTPADRPVPASRAHKKPAQDEDEERFTFGESFVTATALLFEEEVLPAYPGFPSKGSTLDTGGREKDLHSELPASEAGELYATRHKPTAHQQPTANYPANMSAMSSYPSPLPSAPYATNGATATSMAAMSSSYNVPAYNYSMNTMNTMSYNSSLTGWAGS</sequence>
<feature type="compositionally biased region" description="Low complexity" evidence="1">
    <location>
        <begin position="586"/>
        <end position="603"/>
    </location>
</feature>
<evidence type="ECO:0000256" key="1">
    <source>
        <dbReference type="SAM" id="MobiDB-lite"/>
    </source>
</evidence>
<feature type="region of interest" description="Disordered" evidence="1">
    <location>
        <begin position="637"/>
        <end position="668"/>
    </location>
</feature>
<organism evidence="2 3">
    <name type="scientific">Gymnopilus dilepis</name>
    <dbReference type="NCBI Taxonomy" id="231916"/>
    <lineage>
        <taxon>Eukaryota</taxon>
        <taxon>Fungi</taxon>
        <taxon>Dikarya</taxon>
        <taxon>Basidiomycota</taxon>
        <taxon>Agaricomycotina</taxon>
        <taxon>Agaricomycetes</taxon>
        <taxon>Agaricomycetidae</taxon>
        <taxon>Agaricales</taxon>
        <taxon>Agaricineae</taxon>
        <taxon>Hymenogastraceae</taxon>
        <taxon>Gymnopilus</taxon>
    </lineage>
</organism>
<evidence type="ECO:0000313" key="3">
    <source>
        <dbReference type="Proteomes" id="UP000284706"/>
    </source>
</evidence>
<dbReference type="EMBL" id="NHYE01000468">
    <property type="protein sequence ID" value="PPR05516.1"/>
    <property type="molecule type" value="Genomic_DNA"/>
</dbReference>
<dbReference type="Proteomes" id="UP000284706">
    <property type="component" value="Unassembled WGS sequence"/>
</dbReference>
<protein>
    <recommendedName>
        <fullName evidence="4">Mediator of RNA polymerase II transcription subunit 25</fullName>
    </recommendedName>
</protein>
<accession>A0A409YR88</accession>
<evidence type="ECO:0008006" key="4">
    <source>
        <dbReference type="Google" id="ProtNLM"/>
    </source>
</evidence>
<feature type="region of interest" description="Disordered" evidence="1">
    <location>
        <begin position="576"/>
        <end position="604"/>
    </location>
</feature>
<dbReference type="OrthoDB" id="3263163at2759"/>